<dbReference type="KEGG" id="aey:CDG81_09585"/>
<comment type="similarity">
    <text evidence="1">Belongs to the 'phage' integrase family.</text>
</comment>
<feature type="domain" description="Tyr recombinase" evidence="7">
    <location>
        <begin position="176"/>
        <end position="364"/>
    </location>
</feature>
<organism evidence="9 12">
    <name type="scientific">Actinopolyspora erythraea</name>
    <dbReference type="NCBI Taxonomy" id="414996"/>
    <lineage>
        <taxon>Bacteria</taxon>
        <taxon>Bacillati</taxon>
        <taxon>Actinomycetota</taxon>
        <taxon>Actinomycetes</taxon>
        <taxon>Actinopolysporales</taxon>
        <taxon>Actinopolysporaceae</taxon>
        <taxon>Actinopolyspora</taxon>
    </lineage>
</organism>
<name>A0A099D8G4_9ACTN</name>
<dbReference type="InterPro" id="IPR002104">
    <property type="entry name" value="Integrase_catalytic"/>
</dbReference>
<dbReference type="Pfam" id="PF00589">
    <property type="entry name" value="Phage_integrase"/>
    <property type="match status" value="1"/>
</dbReference>
<reference evidence="10 11" key="1">
    <citation type="journal article" date="2014" name="PLoS ONE">
        <title>Identification and Characterization of a New Erythromycin Biosynthetic Gene Cluster in Actinopolyspora erythraea YIM90600, a Novel Erythronolide-Producing Halophilic Actinomycete Isolated from Salt Field.</title>
        <authorList>
            <person name="Chen D."/>
            <person name="Feng J."/>
            <person name="Huang L."/>
            <person name="Zhang Q."/>
            <person name="Wu J."/>
            <person name="Zhu X."/>
            <person name="Duan Y."/>
            <person name="Xu Z."/>
        </authorList>
    </citation>
    <scope>NUCLEOTIDE SEQUENCE [LARGE SCALE GENOMIC DNA]</scope>
    <source>
        <strain evidence="10 11">YIM90600</strain>
    </source>
</reference>
<keyword evidence="3 5" id="KW-0238">DNA-binding</keyword>
<evidence type="ECO:0000256" key="5">
    <source>
        <dbReference type="PROSITE-ProRule" id="PRU01248"/>
    </source>
</evidence>
<dbReference type="Pfam" id="PF14659">
    <property type="entry name" value="Phage_int_SAM_3"/>
    <property type="match status" value="1"/>
</dbReference>
<sequence>MATVFKKCKKGKDPCTDSKCKHPWTVRYREPGGRSGKQREASFERKKSADAFKTKVENEKNEGTYLNPDRGKITVKDWAEHWLSSRPVGELTKVGYESFITTHVIPLLGKKPLRSVTRSDIQKFVSQLSAEMSPTTVANRKVVLSAIFNDAVKDDRIPSNPCRGVPTPRTRENKLDLDRIPSLDEIVEISEKLPDRLQLTVWLMAGAGLRVAEALAVSEETVRDGYLRLRWQVQLRKDSTGKKVPTLVPLKHRAEGDYRDVPIPHSLQENISSHIERFGTLDGQLFFNKNDLVTYASYRGLWVYRESRYTPHDLRHWFASTALAGDVSLLEVSRWLGHKSIQETADTYGHLVYDSPDRLRSVMQSALA</sequence>
<evidence type="ECO:0000256" key="6">
    <source>
        <dbReference type="SAM" id="MobiDB-lite"/>
    </source>
</evidence>
<evidence type="ECO:0008006" key="13">
    <source>
        <dbReference type="Google" id="ProtNLM"/>
    </source>
</evidence>
<proteinExistence type="inferred from homology"/>
<dbReference type="InterPro" id="IPR004107">
    <property type="entry name" value="Integrase_SAM-like_N"/>
</dbReference>
<dbReference type="eggNOG" id="COG0582">
    <property type="taxonomic scope" value="Bacteria"/>
</dbReference>
<evidence type="ECO:0000256" key="3">
    <source>
        <dbReference type="ARBA" id="ARBA00023125"/>
    </source>
</evidence>
<dbReference type="InterPro" id="IPR011010">
    <property type="entry name" value="DNA_brk_join_enz"/>
</dbReference>
<dbReference type="InterPro" id="IPR044068">
    <property type="entry name" value="CB"/>
</dbReference>
<feature type="region of interest" description="Disordered" evidence="6">
    <location>
        <begin position="27"/>
        <end position="48"/>
    </location>
</feature>
<evidence type="ECO:0000313" key="12">
    <source>
        <dbReference type="Proteomes" id="UP000215043"/>
    </source>
</evidence>
<keyword evidence="2" id="KW-0229">DNA integration</keyword>
<dbReference type="InterPro" id="IPR010998">
    <property type="entry name" value="Integrase_recombinase_N"/>
</dbReference>
<evidence type="ECO:0000259" key="8">
    <source>
        <dbReference type="PROSITE" id="PS51900"/>
    </source>
</evidence>
<dbReference type="Proteomes" id="UP000029737">
    <property type="component" value="Unassembled WGS sequence"/>
</dbReference>
<keyword evidence="11" id="KW-1185">Reference proteome</keyword>
<gene>
    <name evidence="9" type="ORF">CDG81_09585</name>
    <name evidence="10" type="ORF">IL38_07060</name>
</gene>
<dbReference type="InterPro" id="IPR013762">
    <property type="entry name" value="Integrase-like_cat_sf"/>
</dbReference>
<evidence type="ECO:0000313" key="9">
    <source>
        <dbReference type="EMBL" id="ASU78488.1"/>
    </source>
</evidence>
<dbReference type="EMBL" id="CP022752">
    <property type="protein sequence ID" value="ASU78488.1"/>
    <property type="molecule type" value="Genomic_DNA"/>
</dbReference>
<dbReference type="AlphaFoldDB" id="A0A099D8G4"/>
<dbReference type="OrthoDB" id="1822491at2"/>
<dbReference type="PROSITE" id="PS51898">
    <property type="entry name" value="TYR_RECOMBINASE"/>
    <property type="match status" value="1"/>
</dbReference>
<accession>A0A099D8G4</accession>
<feature type="domain" description="Core-binding (CB)" evidence="8">
    <location>
        <begin position="73"/>
        <end position="152"/>
    </location>
</feature>
<evidence type="ECO:0000256" key="2">
    <source>
        <dbReference type="ARBA" id="ARBA00022908"/>
    </source>
</evidence>
<dbReference type="SUPFAM" id="SSF56349">
    <property type="entry name" value="DNA breaking-rejoining enzymes"/>
    <property type="match status" value="1"/>
</dbReference>
<evidence type="ECO:0000259" key="7">
    <source>
        <dbReference type="PROSITE" id="PS51898"/>
    </source>
</evidence>
<dbReference type="GO" id="GO:0015074">
    <property type="term" value="P:DNA integration"/>
    <property type="evidence" value="ECO:0007669"/>
    <property type="project" value="UniProtKB-KW"/>
</dbReference>
<keyword evidence="4" id="KW-0233">DNA recombination</keyword>
<dbReference type="InterPro" id="IPR050090">
    <property type="entry name" value="Tyrosine_recombinase_XerCD"/>
</dbReference>
<dbReference type="PANTHER" id="PTHR30349:SF64">
    <property type="entry name" value="PROPHAGE INTEGRASE INTD-RELATED"/>
    <property type="match status" value="1"/>
</dbReference>
<dbReference type="PROSITE" id="PS51900">
    <property type="entry name" value="CB"/>
    <property type="match status" value="1"/>
</dbReference>
<evidence type="ECO:0000256" key="1">
    <source>
        <dbReference type="ARBA" id="ARBA00008857"/>
    </source>
</evidence>
<protein>
    <recommendedName>
        <fullName evidence="13">Site-specific integrase</fullName>
    </recommendedName>
</protein>
<dbReference type="HOGENOM" id="CLU_027562_17_5_11"/>
<evidence type="ECO:0000313" key="10">
    <source>
        <dbReference type="EMBL" id="KGI82067.1"/>
    </source>
</evidence>
<dbReference type="GO" id="GO:0006310">
    <property type="term" value="P:DNA recombination"/>
    <property type="evidence" value="ECO:0007669"/>
    <property type="project" value="UniProtKB-KW"/>
</dbReference>
<dbReference type="EMBL" id="JPMV01000013">
    <property type="protein sequence ID" value="KGI82067.1"/>
    <property type="molecule type" value="Genomic_DNA"/>
</dbReference>
<dbReference type="GO" id="GO:0003677">
    <property type="term" value="F:DNA binding"/>
    <property type="evidence" value="ECO:0007669"/>
    <property type="project" value="UniProtKB-UniRule"/>
</dbReference>
<evidence type="ECO:0000313" key="11">
    <source>
        <dbReference type="Proteomes" id="UP000029737"/>
    </source>
</evidence>
<dbReference type="Gene3D" id="1.10.150.130">
    <property type="match status" value="1"/>
</dbReference>
<dbReference type="PANTHER" id="PTHR30349">
    <property type="entry name" value="PHAGE INTEGRASE-RELATED"/>
    <property type="match status" value="1"/>
</dbReference>
<dbReference type="Gene3D" id="1.10.443.10">
    <property type="entry name" value="Intergrase catalytic core"/>
    <property type="match status" value="1"/>
</dbReference>
<evidence type="ECO:0000256" key="4">
    <source>
        <dbReference type="ARBA" id="ARBA00023172"/>
    </source>
</evidence>
<reference evidence="9 12" key="2">
    <citation type="submission" date="2017-08" db="EMBL/GenBank/DDBJ databases">
        <title>The complete genome sequence of moderately halophilic actinomycete Actinopolyspora erythraea YIM 90600, the producer of novel erythromycin, novel actinopolysporins A-C and tubercidin.</title>
        <authorList>
            <person name="Yin M."/>
            <person name="Tang S."/>
        </authorList>
    </citation>
    <scope>NUCLEOTIDE SEQUENCE [LARGE SCALE GENOMIC DNA]</scope>
    <source>
        <strain evidence="9 12">YIM 90600</strain>
    </source>
</reference>
<dbReference type="RefSeq" id="WP_043571627.1">
    <property type="nucleotide sequence ID" value="NZ_CP022752.1"/>
</dbReference>
<dbReference type="Proteomes" id="UP000215043">
    <property type="component" value="Chromosome"/>
</dbReference>